<gene>
    <name evidence="7" type="ORF">IFK94_16215</name>
</gene>
<comment type="caution">
    <text evidence="7">The sequence shown here is derived from an EMBL/GenBank/DDBJ whole genome shotgun (WGS) entry which is preliminary data.</text>
</comment>
<dbReference type="AlphaFoldDB" id="A0A8J6Y987"/>
<evidence type="ECO:0000256" key="3">
    <source>
        <dbReference type="ARBA" id="ARBA00023122"/>
    </source>
</evidence>
<evidence type="ECO:0000259" key="5">
    <source>
        <dbReference type="PROSITE" id="PS51371"/>
    </source>
</evidence>
<keyword evidence="3 4" id="KW-0129">CBS domain</keyword>
<evidence type="ECO:0000256" key="1">
    <source>
        <dbReference type="ARBA" id="ARBA00008165"/>
    </source>
</evidence>
<feature type="domain" description="SIS" evidence="6">
    <location>
        <begin position="1"/>
        <end position="132"/>
    </location>
</feature>
<dbReference type="PANTHER" id="PTHR42745:SF1">
    <property type="entry name" value="ARABINOSE 5-PHOSPHATE ISOMERASE KDSD"/>
    <property type="match status" value="1"/>
</dbReference>
<reference evidence="7 8" key="1">
    <citation type="submission" date="2020-08" db="EMBL/GenBank/DDBJ databases">
        <title>Acidobacteriota in marine sediments use diverse sulfur dissimilation pathways.</title>
        <authorList>
            <person name="Wasmund K."/>
        </authorList>
    </citation>
    <scope>NUCLEOTIDE SEQUENCE [LARGE SCALE GENOMIC DNA]</scope>
    <source>
        <strain evidence="7">MAG AM4</strain>
    </source>
</reference>
<feature type="domain" description="CBS" evidence="5">
    <location>
        <begin position="158"/>
        <end position="211"/>
    </location>
</feature>
<feature type="non-terminal residue" evidence="7">
    <location>
        <position position="211"/>
    </location>
</feature>
<dbReference type="InterPro" id="IPR046342">
    <property type="entry name" value="CBS_dom_sf"/>
</dbReference>
<dbReference type="InterPro" id="IPR050986">
    <property type="entry name" value="GutQ/KpsF_isomerases"/>
</dbReference>
<dbReference type="Gene3D" id="3.40.50.10490">
    <property type="entry name" value="Glucose-6-phosphate isomerase like protein, domain 1"/>
    <property type="match status" value="1"/>
</dbReference>
<dbReference type="PANTHER" id="PTHR42745">
    <property type="match status" value="1"/>
</dbReference>
<dbReference type="Gene3D" id="3.10.580.10">
    <property type="entry name" value="CBS-domain"/>
    <property type="match status" value="1"/>
</dbReference>
<evidence type="ECO:0000259" key="6">
    <source>
        <dbReference type="PROSITE" id="PS51464"/>
    </source>
</evidence>
<dbReference type="InterPro" id="IPR035474">
    <property type="entry name" value="SIS_Kpsf"/>
</dbReference>
<evidence type="ECO:0000256" key="2">
    <source>
        <dbReference type="ARBA" id="ARBA00022737"/>
    </source>
</evidence>
<dbReference type="PROSITE" id="PS51371">
    <property type="entry name" value="CBS"/>
    <property type="match status" value="1"/>
</dbReference>
<organism evidence="7 8">
    <name type="scientific">Candidatus Polarisedimenticola svalbardensis</name>
    <dbReference type="NCBI Taxonomy" id="2886004"/>
    <lineage>
        <taxon>Bacteria</taxon>
        <taxon>Pseudomonadati</taxon>
        <taxon>Acidobacteriota</taxon>
        <taxon>Candidatus Polarisedimenticolia</taxon>
        <taxon>Candidatus Polarisedimenticolales</taxon>
        <taxon>Candidatus Polarisedimenticolaceae</taxon>
        <taxon>Candidatus Polarisedimenticola</taxon>
    </lineage>
</organism>
<dbReference type="SUPFAM" id="SSF53697">
    <property type="entry name" value="SIS domain"/>
    <property type="match status" value="1"/>
</dbReference>
<dbReference type="NCBIfam" id="TIGR00393">
    <property type="entry name" value="kpsF"/>
    <property type="match status" value="1"/>
</dbReference>
<dbReference type="InterPro" id="IPR004800">
    <property type="entry name" value="KdsD/KpsF-type"/>
</dbReference>
<dbReference type="InterPro" id="IPR000644">
    <property type="entry name" value="CBS_dom"/>
</dbReference>
<dbReference type="InterPro" id="IPR046348">
    <property type="entry name" value="SIS_dom_sf"/>
</dbReference>
<keyword evidence="7" id="KW-0413">Isomerase</keyword>
<keyword evidence="2" id="KW-0677">Repeat</keyword>
<dbReference type="Proteomes" id="UP000648239">
    <property type="component" value="Unassembled WGS sequence"/>
</dbReference>
<comment type="similarity">
    <text evidence="1">Belongs to the SIS family. GutQ/KpsF subfamily.</text>
</comment>
<dbReference type="InterPro" id="IPR001347">
    <property type="entry name" value="SIS_dom"/>
</dbReference>
<name>A0A8J6Y987_9BACT</name>
<sequence>MVTGLGKSGIVARKLAASLTSTGTPSHFIHPVEAAHGDLGIVRGSDILIAISRSGNNSEVVNLMARCREFGMTTMAITGGRDSEMALASDIVLHTPIDREACPLNLTPTTSAVAAMAMGDALVVALTDLRGFRAEDFAMFHPSGVLGRSLLIKVSELMHTGDELPIVSNRLTLRESLPEIVDKRLGGTCVVDDDGKLVGLCVDGDVKRVLM</sequence>
<dbReference type="CDD" id="cd05014">
    <property type="entry name" value="SIS_Kpsf"/>
    <property type="match status" value="1"/>
</dbReference>
<protein>
    <submittedName>
        <fullName evidence="7">KpsF/GutQ family sugar-phosphate isomerase</fullName>
    </submittedName>
</protein>
<proteinExistence type="inferred from homology"/>
<evidence type="ECO:0000313" key="8">
    <source>
        <dbReference type="Proteomes" id="UP000648239"/>
    </source>
</evidence>
<dbReference type="GO" id="GO:0005975">
    <property type="term" value="P:carbohydrate metabolic process"/>
    <property type="evidence" value="ECO:0007669"/>
    <property type="project" value="InterPro"/>
</dbReference>
<dbReference type="Pfam" id="PF01380">
    <property type="entry name" value="SIS"/>
    <property type="match status" value="1"/>
</dbReference>
<evidence type="ECO:0000313" key="7">
    <source>
        <dbReference type="EMBL" id="MBD3869665.1"/>
    </source>
</evidence>
<dbReference type="PROSITE" id="PS51464">
    <property type="entry name" value="SIS"/>
    <property type="match status" value="1"/>
</dbReference>
<accession>A0A8J6Y987</accession>
<dbReference type="EMBL" id="JACXWD010000152">
    <property type="protein sequence ID" value="MBD3869665.1"/>
    <property type="molecule type" value="Genomic_DNA"/>
</dbReference>
<evidence type="ECO:0000256" key="4">
    <source>
        <dbReference type="PROSITE-ProRule" id="PRU00703"/>
    </source>
</evidence>
<dbReference type="GO" id="GO:0097367">
    <property type="term" value="F:carbohydrate derivative binding"/>
    <property type="evidence" value="ECO:0007669"/>
    <property type="project" value="InterPro"/>
</dbReference>
<dbReference type="GO" id="GO:1901135">
    <property type="term" value="P:carbohydrate derivative metabolic process"/>
    <property type="evidence" value="ECO:0007669"/>
    <property type="project" value="InterPro"/>
</dbReference>
<dbReference type="GO" id="GO:0016853">
    <property type="term" value="F:isomerase activity"/>
    <property type="evidence" value="ECO:0007669"/>
    <property type="project" value="UniProtKB-KW"/>
</dbReference>